<reference evidence="2" key="1">
    <citation type="journal article" date="2014" name="Int. J. Syst. Evol. Microbiol.">
        <title>Complete genome sequence of Corynebacterium casei LMG S-19264T (=DSM 44701T), isolated from a smear-ripened cheese.</title>
        <authorList>
            <consortium name="US DOE Joint Genome Institute (JGI-PGF)"/>
            <person name="Walter F."/>
            <person name="Albersmeier A."/>
            <person name="Kalinowski J."/>
            <person name="Ruckert C."/>
        </authorList>
    </citation>
    <scope>NUCLEOTIDE SEQUENCE</scope>
    <source>
        <strain evidence="2">CGMCC 4.5737</strain>
    </source>
</reference>
<sequence>MADPQLGERTCAFVIPRDDTRPRLGILKAFLRDRGLAAFKLPDQLALVTSLPHTAVGKVDKNRLRSGTYNG</sequence>
<keyword evidence="3" id="KW-1185">Reference proteome</keyword>
<accession>A0A8J3CE12</accession>
<dbReference type="EMBL" id="BMMK01000015">
    <property type="protein sequence ID" value="GGM60684.1"/>
    <property type="molecule type" value="Genomic_DNA"/>
</dbReference>
<comment type="caution">
    <text evidence="2">The sequence shown here is derived from an EMBL/GenBank/DDBJ whole genome shotgun (WGS) entry which is preliminary data.</text>
</comment>
<gene>
    <name evidence="2" type="ORF">GCM10012275_34660</name>
</gene>
<dbReference type="AlphaFoldDB" id="A0A8J3CE12"/>
<dbReference type="Proteomes" id="UP000637578">
    <property type="component" value="Unassembled WGS sequence"/>
</dbReference>
<evidence type="ECO:0000259" key="1">
    <source>
        <dbReference type="Pfam" id="PF13193"/>
    </source>
</evidence>
<protein>
    <recommendedName>
        <fullName evidence="1">AMP-binding enzyme C-terminal domain-containing protein</fullName>
    </recommendedName>
</protein>
<dbReference type="InterPro" id="IPR045851">
    <property type="entry name" value="AMP-bd_C_sf"/>
</dbReference>
<evidence type="ECO:0000313" key="3">
    <source>
        <dbReference type="Proteomes" id="UP000637578"/>
    </source>
</evidence>
<evidence type="ECO:0000313" key="2">
    <source>
        <dbReference type="EMBL" id="GGM60684.1"/>
    </source>
</evidence>
<dbReference type="RefSeq" id="WP_229686463.1">
    <property type="nucleotide sequence ID" value="NZ_BMMK01000015.1"/>
</dbReference>
<name>A0A8J3CE12_9PSEU</name>
<feature type="domain" description="AMP-binding enzyme C-terminal" evidence="1">
    <location>
        <begin position="2"/>
        <end position="58"/>
    </location>
</feature>
<reference evidence="2" key="2">
    <citation type="submission" date="2020-09" db="EMBL/GenBank/DDBJ databases">
        <authorList>
            <person name="Sun Q."/>
            <person name="Zhou Y."/>
        </authorList>
    </citation>
    <scope>NUCLEOTIDE SEQUENCE</scope>
    <source>
        <strain evidence="2">CGMCC 4.5737</strain>
    </source>
</reference>
<dbReference type="Gene3D" id="3.30.300.30">
    <property type="match status" value="1"/>
</dbReference>
<dbReference type="InterPro" id="IPR025110">
    <property type="entry name" value="AMP-bd_C"/>
</dbReference>
<dbReference type="SUPFAM" id="SSF56801">
    <property type="entry name" value="Acetyl-CoA synthetase-like"/>
    <property type="match status" value="1"/>
</dbReference>
<organism evidence="2 3">
    <name type="scientific">Longimycelium tulufanense</name>
    <dbReference type="NCBI Taxonomy" id="907463"/>
    <lineage>
        <taxon>Bacteria</taxon>
        <taxon>Bacillati</taxon>
        <taxon>Actinomycetota</taxon>
        <taxon>Actinomycetes</taxon>
        <taxon>Pseudonocardiales</taxon>
        <taxon>Pseudonocardiaceae</taxon>
        <taxon>Longimycelium</taxon>
    </lineage>
</organism>
<dbReference type="Pfam" id="PF13193">
    <property type="entry name" value="AMP-binding_C"/>
    <property type="match status" value="1"/>
</dbReference>
<proteinExistence type="predicted"/>